<feature type="region of interest" description="Disordered" evidence="1">
    <location>
        <begin position="417"/>
        <end position="436"/>
    </location>
</feature>
<gene>
    <name evidence="2" type="ORF">ECRASSUSDP1_LOCUS4225</name>
</gene>
<dbReference type="PANTHER" id="PTHR13454">
    <property type="entry name" value="PROTEIN MCM10 HOMOLOG"/>
    <property type="match status" value="1"/>
</dbReference>
<feature type="compositionally biased region" description="Basic and acidic residues" evidence="1">
    <location>
        <begin position="400"/>
        <end position="410"/>
    </location>
</feature>
<evidence type="ECO:0000313" key="2">
    <source>
        <dbReference type="EMBL" id="CAI2362895.1"/>
    </source>
</evidence>
<proteinExistence type="predicted"/>
<dbReference type="Proteomes" id="UP001295684">
    <property type="component" value="Unassembled WGS sequence"/>
</dbReference>
<organism evidence="2 3">
    <name type="scientific">Euplotes crassus</name>
    <dbReference type="NCBI Taxonomy" id="5936"/>
    <lineage>
        <taxon>Eukaryota</taxon>
        <taxon>Sar</taxon>
        <taxon>Alveolata</taxon>
        <taxon>Ciliophora</taxon>
        <taxon>Intramacronucleata</taxon>
        <taxon>Spirotrichea</taxon>
        <taxon>Hypotrichia</taxon>
        <taxon>Euplotida</taxon>
        <taxon>Euplotidae</taxon>
        <taxon>Moneuplotes</taxon>
    </lineage>
</organism>
<evidence type="ECO:0008006" key="4">
    <source>
        <dbReference type="Google" id="ProtNLM"/>
    </source>
</evidence>
<feature type="compositionally biased region" description="Acidic residues" evidence="1">
    <location>
        <begin position="20"/>
        <end position="36"/>
    </location>
</feature>
<dbReference type="InterPro" id="IPR012340">
    <property type="entry name" value="NA-bd_OB-fold"/>
</dbReference>
<dbReference type="EMBL" id="CAMPGE010004054">
    <property type="protein sequence ID" value="CAI2362895.1"/>
    <property type="molecule type" value="Genomic_DNA"/>
</dbReference>
<dbReference type="GO" id="GO:0003697">
    <property type="term" value="F:single-stranded DNA binding"/>
    <property type="evidence" value="ECO:0007669"/>
    <property type="project" value="InterPro"/>
</dbReference>
<dbReference type="PANTHER" id="PTHR13454:SF11">
    <property type="entry name" value="PROTEIN MCM10 HOMOLOG"/>
    <property type="match status" value="1"/>
</dbReference>
<dbReference type="AlphaFoldDB" id="A0AAD1XA08"/>
<comment type="caution">
    <text evidence="2">The sequence shown here is derived from an EMBL/GenBank/DDBJ whole genome shotgun (WGS) entry which is preliminary data.</text>
</comment>
<dbReference type="GO" id="GO:0043596">
    <property type="term" value="C:nuclear replication fork"/>
    <property type="evidence" value="ECO:0007669"/>
    <property type="project" value="TreeGrafter"/>
</dbReference>
<feature type="region of interest" description="Disordered" evidence="1">
    <location>
        <begin position="504"/>
        <end position="528"/>
    </location>
</feature>
<dbReference type="GO" id="GO:0003688">
    <property type="term" value="F:DNA replication origin binding"/>
    <property type="evidence" value="ECO:0007669"/>
    <property type="project" value="TreeGrafter"/>
</dbReference>
<evidence type="ECO:0000256" key="1">
    <source>
        <dbReference type="SAM" id="MobiDB-lite"/>
    </source>
</evidence>
<dbReference type="InterPro" id="IPR040184">
    <property type="entry name" value="Mcm10"/>
</dbReference>
<dbReference type="GO" id="GO:0006270">
    <property type="term" value="P:DNA replication initiation"/>
    <property type="evidence" value="ECO:0007669"/>
    <property type="project" value="InterPro"/>
</dbReference>
<feature type="region of interest" description="Disordered" evidence="1">
    <location>
        <begin position="1"/>
        <end position="89"/>
    </location>
</feature>
<keyword evidence="3" id="KW-1185">Reference proteome</keyword>
<evidence type="ECO:0000313" key="3">
    <source>
        <dbReference type="Proteomes" id="UP001295684"/>
    </source>
</evidence>
<protein>
    <recommendedName>
        <fullName evidence="4">Zinc finger Mcm10/DnaG-type domain-containing protein</fullName>
    </recommendedName>
</protein>
<sequence length="528" mass="61723">MEDQPAFNLRGDQKDLENPFSEEDLNDLEDVVEEQWEPYQGEPLDNGPNTKDLVNNPMDSSQNPQGENQNGDAAQVQPYEGDSIGKETEQEKMLRELAEKKKEMEENKRQEYIEKQRKKREYENDNIADLDIKYKTRLIKEEEIREQAKGLKFVPLKCIERVAKAPDTNLEEYFTMGIISGKAIVPMKSRPNEKFYSLTFTDLNRCDDVIALLERSKTIYKNELAAYKKFNITKGGYKTVDWLIFKSSGLKFMDFEVGDVVAVLKPTVFQNNDSPQCKFGIKNVSNFLRVGKSKYFKLCKDKNCGEFVNAKEFHLCQKHQDKEIKFTRQEIQANRAFCRTDIAYDHESRASKEANRRKIAKMGFVRSSDMEITNYSKPLKPAPFRDFTVREMPPPPVMTEEQKKKEEKVVLTEEQKQEKKREFKRKMKEQNQKAEEKLSRLFKSRNMKSAEAQLHKKVKTKERTFINNIHAPHKENKKPNFVTMEEEDDNIDISAYAHLLKKTPEEPKKPKFDIKKGMSLSGLMKQKK</sequence>
<feature type="region of interest" description="Disordered" evidence="1">
    <location>
        <begin position="385"/>
        <end position="410"/>
    </location>
</feature>
<name>A0AAD1XA08_EUPCR</name>
<feature type="compositionally biased region" description="Polar residues" evidence="1">
    <location>
        <begin position="47"/>
        <end position="72"/>
    </location>
</feature>
<accession>A0AAD1XA08</accession>
<dbReference type="Gene3D" id="2.40.50.140">
    <property type="entry name" value="Nucleic acid-binding proteins"/>
    <property type="match status" value="1"/>
</dbReference>
<reference evidence="2" key="1">
    <citation type="submission" date="2023-07" db="EMBL/GenBank/DDBJ databases">
        <authorList>
            <consortium name="AG Swart"/>
            <person name="Singh M."/>
            <person name="Singh A."/>
            <person name="Seah K."/>
            <person name="Emmerich C."/>
        </authorList>
    </citation>
    <scope>NUCLEOTIDE SEQUENCE</scope>
    <source>
        <strain evidence="2">DP1</strain>
    </source>
</reference>
<feature type="compositionally biased region" description="Basic and acidic residues" evidence="1">
    <location>
        <begin position="504"/>
        <end position="516"/>
    </location>
</feature>